<dbReference type="SUPFAM" id="SSF103481">
    <property type="entry name" value="Multidrug resistance efflux transporter EmrE"/>
    <property type="match status" value="1"/>
</dbReference>
<dbReference type="PANTHER" id="PTHR12570">
    <property type="match status" value="1"/>
</dbReference>
<keyword evidence="3 7" id="KW-0812">Transmembrane</keyword>
<keyword evidence="4 7" id="KW-1133">Transmembrane helix</keyword>
<protein>
    <recommendedName>
        <fullName evidence="10">Magnesium transporter NIPA1</fullName>
    </recommendedName>
</protein>
<proteinExistence type="inferred from homology"/>
<comment type="caution">
    <text evidence="8">The sequence shown here is derived from an EMBL/GenBank/DDBJ whole genome shotgun (WGS) entry which is preliminary data.</text>
</comment>
<comment type="subcellular location">
    <subcellularLocation>
        <location evidence="1">Membrane</location>
        <topology evidence="1">Multi-pass membrane protein</topology>
    </subcellularLocation>
</comment>
<evidence type="ECO:0000256" key="5">
    <source>
        <dbReference type="ARBA" id="ARBA00023136"/>
    </source>
</evidence>
<feature type="transmembrane region" description="Helical" evidence="7">
    <location>
        <begin position="273"/>
        <end position="292"/>
    </location>
</feature>
<feature type="transmembrane region" description="Helical" evidence="7">
    <location>
        <begin position="234"/>
        <end position="253"/>
    </location>
</feature>
<feature type="transmembrane region" description="Helical" evidence="7">
    <location>
        <begin position="338"/>
        <end position="358"/>
    </location>
</feature>
<evidence type="ECO:0000256" key="4">
    <source>
        <dbReference type="ARBA" id="ARBA00022989"/>
    </source>
</evidence>
<comment type="similarity">
    <text evidence="2">Belongs to the NIPA family.</text>
</comment>
<feature type="transmembrane region" description="Helical" evidence="7">
    <location>
        <begin position="370"/>
        <end position="392"/>
    </location>
</feature>
<feature type="transmembrane region" description="Helical" evidence="7">
    <location>
        <begin position="205"/>
        <end position="227"/>
    </location>
</feature>
<evidence type="ECO:0000256" key="3">
    <source>
        <dbReference type="ARBA" id="ARBA00022692"/>
    </source>
</evidence>
<evidence type="ECO:0000313" key="9">
    <source>
        <dbReference type="Proteomes" id="UP001176940"/>
    </source>
</evidence>
<feature type="region of interest" description="Disordered" evidence="6">
    <location>
        <begin position="98"/>
        <end position="123"/>
    </location>
</feature>
<accession>A0ABN9M8L8</accession>
<keyword evidence="5 7" id="KW-0472">Membrane</keyword>
<dbReference type="InterPro" id="IPR037185">
    <property type="entry name" value="EmrE-like"/>
</dbReference>
<feature type="transmembrane region" description="Helical" evidence="7">
    <location>
        <begin position="304"/>
        <end position="326"/>
    </location>
</feature>
<feature type="compositionally biased region" description="Basic and acidic residues" evidence="6">
    <location>
        <begin position="53"/>
        <end position="70"/>
    </location>
</feature>
<feature type="region of interest" description="Disordered" evidence="6">
    <location>
        <begin position="53"/>
        <end position="82"/>
    </location>
</feature>
<evidence type="ECO:0000256" key="7">
    <source>
        <dbReference type="SAM" id="Phobius"/>
    </source>
</evidence>
<name>A0ABN9M8L8_9NEOB</name>
<dbReference type="Proteomes" id="UP001176940">
    <property type="component" value="Unassembled WGS sequence"/>
</dbReference>
<dbReference type="EMBL" id="CAUEEQ010053614">
    <property type="protein sequence ID" value="CAJ0961822.1"/>
    <property type="molecule type" value="Genomic_DNA"/>
</dbReference>
<organism evidence="8 9">
    <name type="scientific">Ranitomeya imitator</name>
    <name type="common">mimic poison frog</name>
    <dbReference type="NCBI Taxonomy" id="111125"/>
    <lineage>
        <taxon>Eukaryota</taxon>
        <taxon>Metazoa</taxon>
        <taxon>Chordata</taxon>
        <taxon>Craniata</taxon>
        <taxon>Vertebrata</taxon>
        <taxon>Euteleostomi</taxon>
        <taxon>Amphibia</taxon>
        <taxon>Batrachia</taxon>
        <taxon>Anura</taxon>
        <taxon>Neobatrachia</taxon>
        <taxon>Hyloidea</taxon>
        <taxon>Dendrobatidae</taxon>
        <taxon>Dendrobatinae</taxon>
        <taxon>Ranitomeya</taxon>
    </lineage>
</organism>
<sequence>MRRTLEKVEPVLTANPELAEQLEVAVGGQTKYACTGATTGSKEEDVIVKRWEAPDPDRNAHRTGPHRDRPWISTPAQERDAEQTVWMMQRRVIHMKKEGRHRKKMGGAGPRRATPLGPDRPQGVGPPSLVSMTHHITIIRPDDPYDGLSVGSESGVNRLLLKCPYTLSRNNDGVSYLTDLIWWIGTITMALGQIGNFLAYTAAPAVLVTPLGALGIPFGSILASYVLKEKLNFLGKLGCLLSCVGSIILIIHAPKSESITSRAEFEEKLSNPVFLSYLCFVLLMLTLLIFWLSPVYGKKNIMVYIGVCSLLGTFTVPCTKGIGLFAQDAFTNNPSSSSSTYLFFCLLAVLGCSILIQFRYINKALEDYDSCIFSAIYYVMFTTLVLVATAILFQEWTKVGAVDFLAMVCGFTTVSTGVILIQMFKEFNISFRELNKTPEKKE</sequence>
<dbReference type="Pfam" id="PF05653">
    <property type="entry name" value="Mg_trans_NIPA"/>
    <property type="match status" value="1"/>
</dbReference>
<gene>
    <name evidence="8" type="ORF">RIMI_LOCUS17951445</name>
</gene>
<evidence type="ECO:0000256" key="1">
    <source>
        <dbReference type="ARBA" id="ARBA00004141"/>
    </source>
</evidence>
<evidence type="ECO:0000313" key="8">
    <source>
        <dbReference type="EMBL" id="CAJ0961822.1"/>
    </source>
</evidence>
<feature type="transmembrane region" description="Helical" evidence="7">
    <location>
        <begin position="404"/>
        <end position="424"/>
    </location>
</feature>
<evidence type="ECO:0000256" key="6">
    <source>
        <dbReference type="SAM" id="MobiDB-lite"/>
    </source>
</evidence>
<reference evidence="8" key="1">
    <citation type="submission" date="2023-07" db="EMBL/GenBank/DDBJ databases">
        <authorList>
            <person name="Stuckert A."/>
        </authorList>
    </citation>
    <scope>NUCLEOTIDE SEQUENCE</scope>
</reference>
<feature type="transmembrane region" description="Helical" evidence="7">
    <location>
        <begin position="180"/>
        <end position="199"/>
    </location>
</feature>
<keyword evidence="9" id="KW-1185">Reference proteome</keyword>
<dbReference type="PANTHER" id="PTHR12570:SF17">
    <property type="entry name" value="MAGNESIUM TRANSPORTER NIPA1"/>
    <property type="match status" value="1"/>
</dbReference>
<evidence type="ECO:0000256" key="2">
    <source>
        <dbReference type="ARBA" id="ARBA00007230"/>
    </source>
</evidence>
<evidence type="ECO:0008006" key="10">
    <source>
        <dbReference type="Google" id="ProtNLM"/>
    </source>
</evidence>
<dbReference type="InterPro" id="IPR008521">
    <property type="entry name" value="Mg_trans_NIPA"/>
</dbReference>